<dbReference type="Gene3D" id="1.10.10.60">
    <property type="entry name" value="Homeodomain-like"/>
    <property type="match status" value="1"/>
</dbReference>
<dbReference type="InterPro" id="IPR023580">
    <property type="entry name" value="RNA_pol_su_RPB10"/>
</dbReference>
<dbReference type="GO" id="GO:0005665">
    <property type="term" value="C:RNA polymerase II, core complex"/>
    <property type="evidence" value="ECO:0007669"/>
    <property type="project" value="TreeGrafter"/>
</dbReference>
<keyword evidence="4" id="KW-0804">Transcription</keyword>
<evidence type="ECO:0000256" key="2">
    <source>
        <dbReference type="ARBA" id="ARBA00022723"/>
    </source>
</evidence>
<protein>
    <recommendedName>
        <fullName evidence="6">DNA-directed RNA polymerase</fullName>
    </recommendedName>
</protein>
<proteinExistence type="predicted"/>
<evidence type="ECO:0000313" key="5">
    <source>
        <dbReference type="EMBL" id="QHU06525.1"/>
    </source>
</evidence>
<evidence type="ECO:0000256" key="1">
    <source>
        <dbReference type="ARBA" id="ARBA00022478"/>
    </source>
</evidence>
<dbReference type="PANTHER" id="PTHR23431">
    <property type="entry name" value="DNA-DIRECTED RNA POLYMERASES I, II, AND III SUBUNIT RPABC5 FAMILY MEMBER"/>
    <property type="match status" value="1"/>
</dbReference>
<dbReference type="AlphaFoldDB" id="A0A6C0JL92"/>
<evidence type="ECO:0008006" key="6">
    <source>
        <dbReference type="Google" id="ProtNLM"/>
    </source>
</evidence>
<dbReference type="SUPFAM" id="SSF46924">
    <property type="entry name" value="RNA polymerase subunit RPB10"/>
    <property type="match status" value="1"/>
</dbReference>
<dbReference type="InterPro" id="IPR000268">
    <property type="entry name" value="RPABC5/Rpb10"/>
</dbReference>
<evidence type="ECO:0000256" key="4">
    <source>
        <dbReference type="ARBA" id="ARBA00023163"/>
    </source>
</evidence>
<dbReference type="GO" id="GO:0008270">
    <property type="term" value="F:zinc ion binding"/>
    <property type="evidence" value="ECO:0007669"/>
    <property type="project" value="TreeGrafter"/>
</dbReference>
<dbReference type="PANTHER" id="PTHR23431:SF3">
    <property type="entry name" value="DNA-DIRECTED RNA POLYMERASES I, II, AND III SUBUNIT RPABC5"/>
    <property type="match status" value="1"/>
</dbReference>
<dbReference type="GO" id="GO:0042797">
    <property type="term" value="P:tRNA transcription by RNA polymerase III"/>
    <property type="evidence" value="ECO:0007669"/>
    <property type="project" value="TreeGrafter"/>
</dbReference>
<dbReference type="EMBL" id="MN740657">
    <property type="protein sequence ID" value="QHU06525.1"/>
    <property type="molecule type" value="Genomic_DNA"/>
</dbReference>
<dbReference type="GO" id="GO:0006366">
    <property type="term" value="P:transcription by RNA polymerase II"/>
    <property type="evidence" value="ECO:0007669"/>
    <property type="project" value="TreeGrafter"/>
</dbReference>
<sequence>MIFPIRCVSCNNVIAGKYLAYLEKVKEYRRETGKTDMEYLTATTVKTAEGKALDDLKIVRPCCRRHFLTHVDLL</sequence>
<dbReference type="GO" id="GO:0005736">
    <property type="term" value="C:RNA polymerase I complex"/>
    <property type="evidence" value="ECO:0007669"/>
    <property type="project" value="TreeGrafter"/>
</dbReference>
<dbReference type="GO" id="GO:0003677">
    <property type="term" value="F:DNA binding"/>
    <property type="evidence" value="ECO:0007669"/>
    <property type="project" value="InterPro"/>
</dbReference>
<keyword evidence="2" id="KW-0479">Metal-binding</keyword>
<name>A0A6C0JL92_9ZZZZ</name>
<evidence type="ECO:0000256" key="3">
    <source>
        <dbReference type="ARBA" id="ARBA00022833"/>
    </source>
</evidence>
<organism evidence="5">
    <name type="scientific">viral metagenome</name>
    <dbReference type="NCBI Taxonomy" id="1070528"/>
    <lineage>
        <taxon>unclassified sequences</taxon>
        <taxon>metagenomes</taxon>
        <taxon>organismal metagenomes</taxon>
    </lineage>
</organism>
<reference evidence="5" key="1">
    <citation type="journal article" date="2020" name="Nature">
        <title>Giant virus diversity and host interactions through global metagenomics.</title>
        <authorList>
            <person name="Schulz F."/>
            <person name="Roux S."/>
            <person name="Paez-Espino D."/>
            <person name="Jungbluth S."/>
            <person name="Walsh D.A."/>
            <person name="Denef V.J."/>
            <person name="McMahon K.D."/>
            <person name="Konstantinidis K.T."/>
            <person name="Eloe-Fadrosh E.A."/>
            <person name="Kyrpides N.C."/>
            <person name="Woyke T."/>
        </authorList>
    </citation>
    <scope>NUCLEOTIDE SEQUENCE</scope>
    <source>
        <strain evidence="5">GVMAG-S-1035315-10</strain>
    </source>
</reference>
<dbReference type="GO" id="GO:0005666">
    <property type="term" value="C:RNA polymerase III complex"/>
    <property type="evidence" value="ECO:0007669"/>
    <property type="project" value="TreeGrafter"/>
</dbReference>
<keyword evidence="1" id="KW-0240">DNA-directed RNA polymerase</keyword>
<dbReference type="GO" id="GO:0003899">
    <property type="term" value="F:DNA-directed RNA polymerase activity"/>
    <property type="evidence" value="ECO:0007669"/>
    <property type="project" value="InterPro"/>
</dbReference>
<keyword evidence="3" id="KW-0862">Zinc</keyword>
<dbReference type="GO" id="GO:0006360">
    <property type="term" value="P:transcription by RNA polymerase I"/>
    <property type="evidence" value="ECO:0007669"/>
    <property type="project" value="TreeGrafter"/>
</dbReference>
<accession>A0A6C0JL92</accession>
<dbReference type="Pfam" id="PF01194">
    <property type="entry name" value="RNA_pol_N"/>
    <property type="match status" value="1"/>
</dbReference>